<feature type="compositionally biased region" description="Basic and acidic residues" evidence="1">
    <location>
        <begin position="115"/>
        <end position="126"/>
    </location>
</feature>
<feature type="compositionally biased region" description="Basic and acidic residues" evidence="1">
    <location>
        <begin position="50"/>
        <end position="65"/>
    </location>
</feature>
<keyword evidence="2" id="KW-0732">Signal</keyword>
<evidence type="ECO:0000313" key="4">
    <source>
        <dbReference type="Proteomes" id="UP000764110"/>
    </source>
</evidence>
<feature type="compositionally biased region" description="Basic and acidic residues" evidence="1">
    <location>
        <begin position="81"/>
        <end position="93"/>
    </location>
</feature>
<gene>
    <name evidence="3" type="ORF">MHUMG1_10038</name>
</gene>
<feature type="region of interest" description="Disordered" evidence="1">
    <location>
        <begin position="41"/>
        <end position="156"/>
    </location>
</feature>
<evidence type="ECO:0000256" key="1">
    <source>
        <dbReference type="SAM" id="MobiDB-lite"/>
    </source>
</evidence>
<dbReference type="Proteomes" id="UP000764110">
    <property type="component" value="Unassembled WGS sequence"/>
</dbReference>
<comment type="caution">
    <text evidence="3">The sequence shown here is derived from an EMBL/GenBank/DDBJ whole genome shotgun (WGS) entry which is preliminary data.</text>
</comment>
<evidence type="ECO:0000256" key="2">
    <source>
        <dbReference type="SAM" id="SignalP"/>
    </source>
</evidence>
<dbReference type="AlphaFoldDB" id="A0A9P8M2C9"/>
<keyword evidence="4" id="KW-1185">Reference proteome</keyword>
<reference evidence="3 4" key="1">
    <citation type="submission" date="2020-07" db="EMBL/GenBank/DDBJ databases">
        <title>Metarhizium humberi genome.</title>
        <authorList>
            <person name="Lysoe E."/>
        </authorList>
    </citation>
    <scope>NUCLEOTIDE SEQUENCE [LARGE SCALE GENOMIC DNA]</scope>
    <source>
        <strain evidence="3 4">ESALQ1638</strain>
    </source>
</reference>
<name>A0A9P8M2C9_9HYPO</name>
<evidence type="ECO:0000313" key="3">
    <source>
        <dbReference type="EMBL" id="KAH0592182.1"/>
    </source>
</evidence>
<accession>A0A9P8M2C9</accession>
<proteinExistence type="predicted"/>
<sequence length="156" mass="16834">MRAPSAVLVVTFYLCLSTAAPIFTIDGPLIGDEGPGYEVEGATLPGQEGPEIHLIDGTEPWRPEAENPPILAPEEGPLPEDETHPQDTSRPDEQPVSTPEGEDPSDSNKIPVYREPGRNPDIDPSRRHGGFWGGFHPETNPKVPTGIISLIAKKSK</sequence>
<feature type="chain" id="PRO_5040259285" evidence="2">
    <location>
        <begin position="20"/>
        <end position="156"/>
    </location>
</feature>
<feature type="signal peptide" evidence="2">
    <location>
        <begin position="1"/>
        <end position="19"/>
    </location>
</feature>
<organism evidence="3 4">
    <name type="scientific">Metarhizium humberi</name>
    <dbReference type="NCBI Taxonomy" id="2596975"/>
    <lineage>
        <taxon>Eukaryota</taxon>
        <taxon>Fungi</taxon>
        <taxon>Dikarya</taxon>
        <taxon>Ascomycota</taxon>
        <taxon>Pezizomycotina</taxon>
        <taxon>Sordariomycetes</taxon>
        <taxon>Hypocreomycetidae</taxon>
        <taxon>Hypocreales</taxon>
        <taxon>Clavicipitaceae</taxon>
        <taxon>Metarhizium</taxon>
    </lineage>
</organism>
<protein>
    <submittedName>
        <fullName evidence="3">Uncharacterized protein</fullName>
    </submittedName>
</protein>
<dbReference type="EMBL" id="JACEFI010000035">
    <property type="protein sequence ID" value="KAH0592182.1"/>
    <property type="molecule type" value="Genomic_DNA"/>
</dbReference>